<evidence type="ECO:0000256" key="1">
    <source>
        <dbReference type="ARBA" id="ARBA00004141"/>
    </source>
</evidence>
<dbReference type="Proteomes" id="UP000030106">
    <property type="component" value="Unassembled WGS sequence"/>
</dbReference>
<feature type="transmembrane region" description="Helical" evidence="5">
    <location>
        <begin position="6"/>
        <end position="24"/>
    </location>
</feature>
<keyword evidence="3 5" id="KW-1133">Transmembrane helix</keyword>
<dbReference type="OrthoDB" id="422086at2759"/>
<dbReference type="PANTHER" id="PTHR12714:SF9">
    <property type="entry name" value="PROTEIN-S-ISOPRENYLCYSTEINE O-METHYLTRANSFERASE"/>
    <property type="match status" value="1"/>
</dbReference>
<sequence length="235" mass="25408">MNMEYSLHQLSFFGAVLVGGYLTVRVMTPPNRTPADRAWRNDSLWFASSTAFINLAIASASALVLYHAALTVAGPAATARICPAPPGQRNAALFTWSPTTAAALLGILVGAPLRMGAFSGLGANFTFGLARPSGLVTTGIYAHVQHPSYTGMWLVAVAAFVLFCQLDGVVACFVPPESWPLVQGWSATVYAGAGLLLMQQMTTRVRQEEAMLRELFGKEWEEWHARTKRFVPGLF</sequence>
<dbReference type="STRING" id="1245745.A0A0A2VXX2"/>
<dbReference type="eggNOG" id="ENOG502S9FN">
    <property type="taxonomic scope" value="Eukaryota"/>
</dbReference>
<proteinExistence type="inferred from homology"/>
<keyword evidence="4 5" id="KW-0472">Membrane</keyword>
<dbReference type="GO" id="GO:0032259">
    <property type="term" value="P:methylation"/>
    <property type="evidence" value="ECO:0007669"/>
    <property type="project" value="UniProtKB-KW"/>
</dbReference>
<evidence type="ECO:0000256" key="2">
    <source>
        <dbReference type="ARBA" id="ARBA00022692"/>
    </source>
</evidence>
<name>A0A0A2VXX2_BEABA</name>
<feature type="transmembrane region" description="Helical" evidence="5">
    <location>
        <begin position="153"/>
        <end position="176"/>
    </location>
</feature>
<dbReference type="EMBL" id="ANFO01000112">
    <property type="protein sequence ID" value="KGQ12498.1"/>
    <property type="molecule type" value="Genomic_DNA"/>
</dbReference>
<comment type="subcellular location">
    <subcellularLocation>
        <location evidence="5">Endoplasmic reticulum membrane</location>
        <topology evidence="5">Multi-pass membrane protein</topology>
    </subcellularLocation>
    <subcellularLocation>
        <location evidence="1">Membrane</location>
        <topology evidence="1">Multi-pass membrane protein</topology>
    </subcellularLocation>
</comment>
<feature type="transmembrane region" description="Helical" evidence="5">
    <location>
        <begin position="93"/>
        <end position="113"/>
    </location>
</feature>
<comment type="caution">
    <text evidence="6">The sequence shown here is derived from an EMBL/GenBank/DDBJ whole genome shotgun (WGS) entry which is preliminary data.</text>
</comment>
<reference evidence="6 7" key="1">
    <citation type="submission" date="2012-10" db="EMBL/GenBank/DDBJ databases">
        <title>Genome sequencing and analysis of entomopathogenic fungi Beauveria bassiana D1-5.</title>
        <authorList>
            <person name="Li Q."/>
            <person name="Wang L."/>
            <person name="Zhang Z."/>
            <person name="Wang Q."/>
            <person name="Ren J."/>
            <person name="Wang M."/>
            <person name="Xu W."/>
            <person name="Wang J."/>
            <person name="Lu Y."/>
            <person name="Du Q."/>
            <person name="Sun Z."/>
        </authorList>
    </citation>
    <scope>NUCLEOTIDE SEQUENCE [LARGE SCALE GENOMIC DNA]</scope>
    <source>
        <strain evidence="6 7">D1-5</strain>
    </source>
</reference>
<evidence type="ECO:0000256" key="4">
    <source>
        <dbReference type="ARBA" id="ARBA00023136"/>
    </source>
</evidence>
<dbReference type="HOGENOM" id="CLU_065200_6_1_1"/>
<organism evidence="6 7">
    <name type="scientific">Beauveria bassiana D1-5</name>
    <dbReference type="NCBI Taxonomy" id="1245745"/>
    <lineage>
        <taxon>Eukaryota</taxon>
        <taxon>Fungi</taxon>
        <taxon>Dikarya</taxon>
        <taxon>Ascomycota</taxon>
        <taxon>Pezizomycotina</taxon>
        <taxon>Sordariomycetes</taxon>
        <taxon>Hypocreomycetidae</taxon>
        <taxon>Hypocreales</taxon>
        <taxon>Cordycipitaceae</taxon>
        <taxon>Beauveria</taxon>
    </lineage>
</organism>
<keyword evidence="5" id="KW-0808">Transferase</keyword>
<dbReference type="Gene3D" id="1.20.120.1630">
    <property type="match status" value="1"/>
</dbReference>
<dbReference type="GO" id="GO:0004671">
    <property type="term" value="F:protein C-terminal S-isoprenylcysteine carboxyl O-methyltransferase activity"/>
    <property type="evidence" value="ECO:0007669"/>
    <property type="project" value="UniProtKB-EC"/>
</dbReference>
<evidence type="ECO:0000256" key="5">
    <source>
        <dbReference type="RuleBase" id="RU362022"/>
    </source>
</evidence>
<gene>
    <name evidence="6" type="ORF">BBAD15_g1735</name>
</gene>
<comment type="catalytic activity">
    <reaction evidence="5">
        <text>[protein]-C-terminal S-[(2E,6E)-farnesyl]-L-cysteine + S-adenosyl-L-methionine = [protein]-C-terminal S-[(2E,6E)-farnesyl]-L-cysteine methyl ester + S-adenosyl-L-homocysteine</text>
        <dbReference type="Rhea" id="RHEA:21672"/>
        <dbReference type="Rhea" id="RHEA-COMP:12125"/>
        <dbReference type="Rhea" id="RHEA-COMP:12126"/>
        <dbReference type="ChEBI" id="CHEBI:57856"/>
        <dbReference type="ChEBI" id="CHEBI:59789"/>
        <dbReference type="ChEBI" id="CHEBI:90510"/>
        <dbReference type="ChEBI" id="CHEBI:90511"/>
        <dbReference type="EC" id="2.1.1.100"/>
    </reaction>
</comment>
<keyword evidence="5" id="KW-0949">S-adenosyl-L-methionine</keyword>
<dbReference type="EC" id="2.1.1.100" evidence="5"/>
<evidence type="ECO:0000256" key="3">
    <source>
        <dbReference type="ARBA" id="ARBA00022989"/>
    </source>
</evidence>
<evidence type="ECO:0000313" key="6">
    <source>
        <dbReference type="EMBL" id="KGQ12498.1"/>
    </source>
</evidence>
<protein>
    <recommendedName>
        <fullName evidence="5">Protein-S-isoprenylcysteine O-methyltransferase</fullName>
        <ecNumber evidence="5">2.1.1.100</ecNumber>
    </recommendedName>
</protein>
<dbReference type="Pfam" id="PF04140">
    <property type="entry name" value="ICMT"/>
    <property type="match status" value="1"/>
</dbReference>
<evidence type="ECO:0000313" key="7">
    <source>
        <dbReference type="Proteomes" id="UP000030106"/>
    </source>
</evidence>
<dbReference type="InterPro" id="IPR007269">
    <property type="entry name" value="ICMT_MeTrfase"/>
</dbReference>
<dbReference type="AlphaFoldDB" id="A0A0A2VXX2"/>
<feature type="transmembrane region" description="Helical" evidence="5">
    <location>
        <begin position="44"/>
        <end position="66"/>
    </location>
</feature>
<comment type="similarity">
    <text evidence="5">Belongs to the class VI-like SAM-binding methyltransferase superfamily. Isoprenylcysteine carboxyl methyltransferase family.</text>
</comment>
<dbReference type="GO" id="GO:0005789">
    <property type="term" value="C:endoplasmic reticulum membrane"/>
    <property type="evidence" value="ECO:0007669"/>
    <property type="project" value="UniProtKB-SubCell"/>
</dbReference>
<keyword evidence="2 5" id="KW-0812">Transmembrane</keyword>
<accession>A0A0A2VXX2</accession>
<dbReference type="PANTHER" id="PTHR12714">
    <property type="entry name" value="PROTEIN-S ISOPRENYLCYSTEINE O-METHYLTRANSFERASE"/>
    <property type="match status" value="1"/>
</dbReference>
<feature type="transmembrane region" description="Helical" evidence="5">
    <location>
        <begin position="182"/>
        <end position="198"/>
    </location>
</feature>
<keyword evidence="5" id="KW-0256">Endoplasmic reticulum</keyword>
<keyword evidence="5" id="KW-0489">Methyltransferase</keyword>